<dbReference type="RefSeq" id="XP_012195994.1">
    <property type="nucleotide sequence ID" value="XM_012340604.1"/>
</dbReference>
<name>A0A067D2J6_SAPPC</name>
<feature type="domain" description="BCAS3 WD40" evidence="2">
    <location>
        <begin position="69"/>
        <end position="178"/>
    </location>
</feature>
<protein>
    <recommendedName>
        <fullName evidence="2">BCAS3 WD40 domain-containing protein</fullName>
    </recommendedName>
</protein>
<dbReference type="InterPro" id="IPR048382">
    <property type="entry name" value="BCAS3_WD40"/>
</dbReference>
<evidence type="ECO:0000256" key="1">
    <source>
        <dbReference type="SAM" id="MobiDB-lite"/>
    </source>
</evidence>
<dbReference type="InterPro" id="IPR015943">
    <property type="entry name" value="WD40/YVTN_repeat-like_dom_sf"/>
</dbReference>
<accession>A0A067D2J6</accession>
<sequence>MALGPRWLAFPSALDERHANGFAASSTATFTARDDYSLTNVAQGVASSLYFLSQVGRKSLSTSFAATSDETRDVGSVVVHDVVHGANLVQFKAHDSPITTLTFDPSGQLLVTSSKKGQTLHVHRLLGDDHVLLYKLQRGITYARIHHVSISVDAKWIAVTSLRGTTHVYAIWPQGGPVDGHCHADMDYDDAPQVAASKAVAVLEQQARDLGRPSWSTEKIQSLLRLRHTTPMNNTATAFQYDDDDLPALHLQCQWGPNNTLYVANAGTLKTMQLQPKLSVLETQSFALSAEMTQLHSVDLEHRPTHPVVQNVTSTSPTPALSSVEVKTHHRPSIPLWAHPKITFRAVRHADGSSRVLSVRRLGPVPLPTDAADKVHERVTQGESPVFDGAAKPKKQHHLAVPTLDLAASISKAVQSSVEIAPIDDHGLDAGVQSLNLAHIQDTYFASPPLAPLSDLVSVHVLPPVLSDGTDTSLDEPFEEIVAETSTTHDDPPRAKSKGRRGSKVKAK</sequence>
<dbReference type="Gene3D" id="2.130.10.10">
    <property type="entry name" value="YVTN repeat-like/Quinoprotein amine dehydrogenase"/>
    <property type="match status" value="1"/>
</dbReference>
<dbReference type="AlphaFoldDB" id="A0A067D2J6"/>
<dbReference type="VEuPathDB" id="FungiDB:SPRG_02047"/>
<dbReference type="Proteomes" id="UP000030745">
    <property type="component" value="Unassembled WGS sequence"/>
</dbReference>
<keyword evidence="4" id="KW-1185">Reference proteome</keyword>
<reference evidence="3 4" key="1">
    <citation type="journal article" date="2013" name="PLoS Genet.">
        <title>Distinctive expansion of potential virulence genes in the genome of the oomycete fish pathogen Saprolegnia parasitica.</title>
        <authorList>
            <person name="Jiang R.H."/>
            <person name="de Bruijn I."/>
            <person name="Haas B.J."/>
            <person name="Belmonte R."/>
            <person name="Lobach L."/>
            <person name="Christie J."/>
            <person name="van den Ackerveken G."/>
            <person name="Bottin A."/>
            <person name="Bulone V."/>
            <person name="Diaz-Moreno S.M."/>
            <person name="Dumas B."/>
            <person name="Fan L."/>
            <person name="Gaulin E."/>
            <person name="Govers F."/>
            <person name="Grenville-Briggs L.J."/>
            <person name="Horner N.R."/>
            <person name="Levin J.Z."/>
            <person name="Mammella M."/>
            <person name="Meijer H.J."/>
            <person name="Morris P."/>
            <person name="Nusbaum C."/>
            <person name="Oome S."/>
            <person name="Phillips A.J."/>
            <person name="van Rooyen D."/>
            <person name="Rzeszutek E."/>
            <person name="Saraiva M."/>
            <person name="Secombes C.J."/>
            <person name="Seidl M.F."/>
            <person name="Snel B."/>
            <person name="Stassen J.H."/>
            <person name="Sykes S."/>
            <person name="Tripathy S."/>
            <person name="van den Berg H."/>
            <person name="Vega-Arreguin J.C."/>
            <person name="Wawra S."/>
            <person name="Young S.K."/>
            <person name="Zeng Q."/>
            <person name="Dieguez-Uribeondo J."/>
            <person name="Russ C."/>
            <person name="Tyler B.M."/>
            <person name="van West P."/>
        </authorList>
    </citation>
    <scope>NUCLEOTIDE SEQUENCE [LARGE SCALE GENOMIC DNA]</scope>
    <source>
        <strain evidence="3 4">CBS 223.65</strain>
    </source>
</reference>
<feature type="compositionally biased region" description="Basic residues" evidence="1">
    <location>
        <begin position="495"/>
        <end position="508"/>
    </location>
</feature>
<dbReference type="PANTHER" id="PTHR13268">
    <property type="entry name" value="BREAST CARCINOMA AMPLIFIED SEQUENCE 3"/>
    <property type="match status" value="1"/>
</dbReference>
<organism evidence="3 4">
    <name type="scientific">Saprolegnia parasitica (strain CBS 223.65)</name>
    <dbReference type="NCBI Taxonomy" id="695850"/>
    <lineage>
        <taxon>Eukaryota</taxon>
        <taxon>Sar</taxon>
        <taxon>Stramenopiles</taxon>
        <taxon>Oomycota</taxon>
        <taxon>Saprolegniomycetes</taxon>
        <taxon>Saprolegniales</taxon>
        <taxon>Saprolegniaceae</taxon>
        <taxon>Saprolegnia</taxon>
    </lineage>
</organism>
<evidence type="ECO:0000313" key="3">
    <source>
        <dbReference type="EMBL" id="KDO33237.1"/>
    </source>
</evidence>
<dbReference type="SUPFAM" id="SSF82171">
    <property type="entry name" value="DPP6 N-terminal domain-like"/>
    <property type="match status" value="1"/>
</dbReference>
<proteinExistence type="predicted"/>
<dbReference type="OMA" id="ITYARIH"/>
<evidence type="ECO:0000259" key="2">
    <source>
        <dbReference type="Pfam" id="PF21034"/>
    </source>
</evidence>
<dbReference type="Pfam" id="PF21034">
    <property type="entry name" value="BCAS3_WD40"/>
    <property type="match status" value="1"/>
</dbReference>
<dbReference type="GeneID" id="24124616"/>
<feature type="compositionally biased region" description="Acidic residues" evidence="1">
    <location>
        <begin position="473"/>
        <end position="482"/>
    </location>
</feature>
<dbReference type="GO" id="GO:0006914">
    <property type="term" value="P:autophagy"/>
    <property type="evidence" value="ECO:0007669"/>
    <property type="project" value="InterPro"/>
</dbReference>
<evidence type="ECO:0000313" key="4">
    <source>
        <dbReference type="Proteomes" id="UP000030745"/>
    </source>
</evidence>
<dbReference type="OrthoDB" id="25778at2759"/>
<dbReference type="PANTHER" id="PTHR13268:SF0">
    <property type="entry name" value="BCAS3 MICROTUBULE ASSOCIATED CELL MIGRATION FACTOR"/>
    <property type="match status" value="1"/>
</dbReference>
<dbReference type="InterPro" id="IPR045142">
    <property type="entry name" value="BCAS3-like"/>
</dbReference>
<dbReference type="GO" id="GO:0005737">
    <property type="term" value="C:cytoplasm"/>
    <property type="evidence" value="ECO:0007669"/>
    <property type="project" value="TreeGrafter"/>
</dbReference>
<dbReference type="GO" id="GO:0042594">
    <property type="term" value="P:response to starvation"/>
    <property type="evidence" value="ECO:0007669"/>
    <property type="project" value="TreeGrafter"/>
</dbReference>
<feature type="region of interest" description="Disordered" evidence="1">
    <location>
        <begin position="468"/>
        <end position="508"/>
    </location>
</feature>
<dbReference type="SMART" id="SM00320">
    <property type="entry name" value="WD40"/>
    <property type="match status" value="2"/>
</dbReference>
<dbReference type="InterPro" id="IPR001680">
    <property type="entry name" value="WD40_rpt"/>
</dbReference>
<gene>
    <name evidence="3" type="ORF">SPRG_02047</name>
</gene>
<dbReference type="KEGG" id="spar:SPRG_02047"/>
<dbReference type="EMBL" id="KK583193">
    <property type="protein sequence ID" value="KDO33237.1"/>
    <property type="molecule type" value="Genomic_DNA"/>
</dbReference>